<dbReference type="InterPro" id="IPR013096">
    <property type="entry name" value="Cupin_2"/>
</dbReference>
<dbReference type="Pfam" id="PF07883">
    <property type="entry name" value="Cupin_2"/>
    <property type="match status" value="1"/>
</dbReference>
<proteinExistence type="predicted"/>
<evidence type="ECO:0000259" key="1">
    <source>
        <dbReference type="Pfam" id="PF07883"/>
    </source>
</evidence>
<evidence type="ECO:0000313" key="3">
    <source>
        <dbReference type="Proteomes" id="UP001165679"/>
    </source>
</evidence>
<dbReference type="AlphaFoldDB" id="A0AA41YSI4"/>
<accession>A0AA41YSI4</accession>
<dbReference type="EMBL" id="JAPDNT010000039">
    <property type="protein sequence ID" value="MCW3477523.1"/>
    <property type="molecule type" value="Genomic_DNA"/>
</dbReference>
<dbReference type="InterPro" id="IPR011051">
    <property type="entry name" value="RmlC_Cupin_sf"/>
</dbReference>
<dbReference type="Proteomes" id="UP001165679">
    <property type="component" value="Unassembled WGS sequence"/>
</dbReference>
<dbReference type="PANTHER" id="PTHR36440">
    <property type="entry name" value="PUTATIVE (AFU_ORTHOLOGUE AFUA_8G07350)-RELATED"/>
    <property type="match status" value="1"/>
</dbReference>
<organism evidence="2 3">
    <name type="scientific">Limobrevibacterium gyesilva</name>
    <dbReference type="NCBI Taxonomy" id="2991712"/>
    <lineage>
        <taxon>Bacteria</taxon>
        <taxon>Pseudomonadati</taxon>
        <taxon>Pseudomonadota</taxon>
        <taxon>Alphaproteobacteria</taxon>
        <taxon>Acetobacterales</taxon>
        <taxon>Acetobacteraceae</taxon>
        <taxon>Limobrevibacterium</taxon>
    </lineage>
</organism>
<protein>
    <submittedName>
        <fullName evidence="2">Cupin domain-containing protein</fullName>
    </submittedName>
</protein>
<sequence length="160" mass="17265">MLDYIESTTSRGPMLVRPGHGHTVTAFGCEQVRIVVPARSVGGAYGIWELTSQPGFSPPRHTHHREDEIFRVLEGKLLVWCNGQTYEAEAGATAVLPRGVPHSFRVLSPTPARMLMTVVPGGFETFFAAVSGLRLPGDETALIDISDSYGVEYVGGPLQG</sequence>
<feature type="domain" description="Cupin type-2" evidence="1">
    <location>
        <begin position="50"/>
        <end position="117"/>
    </location>
</feature>
<evidence type="ECO:0000313" key="2">
    <source>
        <dbReference type="EMBL" id="MCW3477523.1"/>
    </source>
</evidence>
<dbReference type="RefSeq" id="WP_264716472.1">
    <property type="nucleotide sequence ID" value="NZ_JAPDNT010000039.1"/>
</dbReference>
<gene>
    <name evidence="2" type="ORF">OL599_23435</name>
</gene>
<dbReference type="InterPro" id="IPR014710">
    <property type="entry name" value="RmlC-like_jellyroll"/>
</dbReference>
<keyword evidence="3" id="KW-1185">Reference proteome</keyword>
<name>A0AA41YSI4_9PROT</name>
<dbReference type="PANTHER" id="PTHR36440:SF1">
    <property type="entry name" value="PUTATIVE (AFU_ORTHOLOGUE AFUA_8G07350)-RELATED"/>
    <property type="match status" value="1"/>
</dbReference>
<reference evidence="2" key="1">
    <citation type="submission" date="2022-09" db="EMBL/GenBank/DDBJ databases">
        <title>Rhodovastum sp. nov. RN2-1 isolated from soil in Seongnam, South Korea.</title>
        <authorList>
            <person name="Le N.T."/>
        </authorList>
    </citation>
    <scope>NUCLEOTIDE SEQUENCE</scope>
    <source>
        <strain evidence="2">RN2-1</strain>
    </source>
</reference>
<dbReference type="Gene3D" id="2.60.120.10">
    <property type="entry name" value="Jelly Rolls"/>
    <property type="match status" value="1"/>
</dbReference>
<reference evidence="2" key="2">
    <citation type="submission" date="2022-10" db="EMBL/GenBank/DDBJ databases">
        <authorList>
            <person name="Trinh H.N."/>
        </authorList>
    </citation>
    <scope>NUCLEOTIDE SEQUENCE</scope>
    <source>
        <strain evidence="2">RN2-1</strain>
    </source>
</reference>
<dbReference type="InterPro" id="IPR053146">
    <property type="entry name" value="QDO-like"/>
</dbReference>
<dbReference type="SUPFAM" id="SSF51182">
    <property type="entry name" value="RmlC-like cupins"/>
    <property type="match status" value="1"/>
</dbReference>
<comment type="caution">
    <text evidence="2">The sequence shown here is derived from an EMBL/GenBank/DDBJ whole genome shotgun (WGS) entry which is preliminary data.</text>
</comment>